<dbReference type="OrthoDB" id="5906105at2"/>
<dbReference type="Proteomes" id="UP000273252">
    <property type="component" value="Unassembled WGS sequence"/>
</dbReference>
<evidence type="ECO:0000256" key="3">
    <source>
        <dbReference type="ARBA" id="ARBA00022837"/>
    </source>
</evidence>
<evidence type="ECO:0000313" key="5">
    <source>
        <dbReference type="Proteomes" id="UP000273252"/>
    </source>
</evidence>
<dbReference type="InterPro" id="IPR018511">
    <property type="entry name" value="Hemolysin-typ_Ca-bd_CS"/>
</dbReference>
<dbReference type="PRINTS" id="PR00313">
    <property type="entry name" value="CABNDNGRPT"/>
</dbReference>
<comment type="caution">
    <text evidence="4">The sequence shown here is derived from an EMBL/GenBank/DDBJ whole genome shotgun (WGS) entry which is preliminary data.</text>
</comment>
<dbReference type="GO" id="GO:0005509">
    <property type="term" value="F:calcium ion binding"/>
    <property type="evidence" value="ECO:0007669"/>
    <property type="project" value="InterPro"/>
</dbReference>
<sequence length="979" mass="102675">MTIKKGSNTLSGHSDIVAPVIDDTTAMYVGETVYGTEANDFISTGADNDYVEAYEGNDTIVTRAGNDQVDAGEGNDAIDLGDGEDFGSGGDGADLVNAGSGDDIVMGNNGNDVIIGDDFNDFFFNPTTGEFDVDFSNAVTADLSQATVYSPDGSVATLYENNGKFGVEGNHESGVSGQIGYSFEDHGSQGDKAGSSEVFAVSVDENSYAAQVVIDKLFADEAKNGADKGTNEVGMWTVLREGIVVASGYFTAVSFDDATLKAYGLDPATDNLKILEDGNGRSNGTFTVTPEDTGYVAFDEIQFSAALGSYDKNGYGALDSSDFFVREVKTVEIEADTSVSNDDILVGGFGDDVLLGGTGDDTLFGDQLHYDFSNAMSVDLSTAQAYDPNSPTGTVSENNGNYGVQGNQESGIAAELGYSFNTDGSGESEMLSVTLAEDIYAAQVKVDRLFADEALNGANEVGIWTVLKDGNVVASGYFTSGEMDNATLEAHGIDLGNNPSIQTLQDADSSSSGYFAITPENTNNMAFDEIQFTAANGIYDKDGHGYLDSSDYFIQEVNVLKEADRGDADSNFGADWLDGGDGNDFLAGGFGQDVLIGGTGNDVLFGDIHATNTTHGNIENLGDATALNPDGTVAELVEQNGQYGVSGNDESGVNGQIGFSFIDSGITGDASGKSEILSLSVGDDTVAAEVNVDRLFADEAFDGTNEVGVWTVLNQGVEVATGFFTVGEFDANTLATFGLDPSTDNIKVLTEGNGTSSGVFMLAPTDTDNATFDEIQLSAAEGVFDKNGFGYEDSSDFFVNEVVTYQKDDLLLGGDGDDFLAGGLGLDVVDGGTGNDFIEDNGNDFVNGGDGFDTIAAPYMSNEGVDFELTQSSKLQGVEVVIGSNAHDTLVLDFDHFLSTAQDTDGNNDNAFYAIGVEEFDYVNADYALKETDSVDISSLAPAVQQQLGYASGSLFQYTLTNGTDDVSVFTDTEWNDVV</sequence>
<dbReference type="RefSeq" id="WP_120032238.1">
    <property type="nucleotide sequence ID" value="NZ_QVMU01000012.1"/>
</dbReference>
<dbReference type="AlphaFoldDB" id="A0A3A6R2L1"/>
<evidence type="ECO:0000256" key="1">
    <source>
        <dbReference type="ARBA" id="ARBA00004613"/>
    </source>
</evidence>
<dbReference type="PANTHER" id="PTHR38340:SF1">
    <property type="entry name" value="S-LAYER PROTEIN"/>
    <property type="match status" value="1"/>
</dbReference>
<dbReference type="SUPFAM" id="SSF51120">
    <property type="entry name" value="beta-Roll"/>
    <property type="match status" value="2"/>
</dbReference>
<reference evidence="4 5" key="1">
    <citation type="submission" date="2018-08" db="EMBL/GenBank/DDBJ databases">
        <title>Vibrio isolated from the Eastern China Marginal Seas.</title>
        <authorList>
            <person name="Li Y."/>
        </authorList>
    </citation>
    <scope>NUCLEOTIDE SEQUENCE [LARGE SCALE GENOMIC DNA]</scope>
    <source>
        <strain evidence="4 5">BEI233</strain>
    </source>
</reference>
<dbReference type="Gene3D" id="2.150.10.10">
    <property type="entry name" value="Serralysin-like metalloprotease, C-terminal"/>
    <property type="match status" value="1"/>
</dbReference>
<evidence type="ECO:0000313" key="4">
    <source>
        <dbReference type="EMBL" id="RJX70227.1"/>
    </source>
</evidence>
<dbReference type="InterPro" id="IPR050557">
    <property type="entry name" value="RTX_toxin/Mannuronan_C5-epim"/>
</dbReference>
<protein>
    <submittedName>
        <fullName evidence="4">Calcium-binding protein</fullName>
    </submittedName>
</protein>
<dbReference type="InterPro" id="IPR011049">
    <property type="entry name" value="Serralysin-like_metalloprot_C"/>
</dbReference>
<dbReference type="GO" id="GO:0005576">
    <property type="term" value="C:extracellular region"/>
    <property type="evidence" value="ECO:0007669"/>
    <property type="project" value="UniProtKB-SubCell"/>
</dbReference>
<accession>A0A3A6R2L1</accession>
<organism evidence="4 5">
    <name type="scientific">Vibrio sinensis</name>
    <dbReference type="NCBI Taxonomy" id="2302434"/>
    <lineage>
        <taxon>Bacteria</taxon>
        <taxon>Pseudomonadati</taxon>
        <taxon>Pseudomonadota</taxon>
        <taxon>Gammaproteobacteria</taxon>
        <taxon>Vibrionales</taxon>
        <taxon>Vibrionaceae</taxon>
        <taxon>Vibrio</taxon>
    </lineage>
</organism>
<name>A0A3A6R2L1_9VIBR</name>
<dbReference type="Pfam" id="PF00353">
    <property type="entry name" value="HemolysinCabind"/>
    <property type="match status" value="6"/>
</dbReference>
<gene>
    <name evidence="4" type="ORF">DZ860_13825</name>
</gene>
<proteinExistence type="predicted"/>
<dbReference type="PANTHER" id="PTHR38340">
    <property type="entry name" value="S-LAYER PROTEIN"/>
    <property type="match status" value="1"/>
</dbReference>
<comment type="subcellular location">
    <subcellularLocation>
        <location evidence="1">Secreted</location>
    </subcellularLocation>
</comment>
<dbReference type="EMBL" id="QVMU01000012">
    <property type="protein sequence ID" value="RJX70227.1"/>
    <property type="molecule type" value="Genomic_DNA"/>
</dbReference>
<keyword evidence="2" id="KW-0964">Secreted</keyword>
<keyword evidence="5" id="KW-1185">Reference proteome</keyword>
<dbReference type="PROSITE" id="PS00330">
    <property type="entry name" value="HEMOLYSIN_CALCIUM"/>
    <property type="match status" value="4"/>
</dbReference>
<evidence type="ECO:0000256" key="2">
    <source>
        <dbReference type="ARBA" id="ARBA00022525"/>
    </source>
</evidence>
<dbReference type="InterPro" id="IPR001343">
    <property type="entry name" value="Hemolysn_Ca-bd"/>
</dbReference>
<keyword evidence="3" id="KW-0106">Calcium</keyword>